<dbReference type="EMBL" id="LN736377">
    <property type="protein sequence ID" value="CEP65041.1"/>
    <property type="molecule type" value="Genomic_DNA"/>
</dbReference>
<dbReference type="GO" id="GO:0000151">
    <property type="term" value="C:ubiquitin ligase complex"/>
    <property type="evidence" value="ECO:0007669"/>
    <property type="project" value="TreeGrafter"/>
</dbReference>
<dbReference type="PANTHER" id="PTHR31531:SF2">
    <property type="entry name" value="E3 UBIQUITIN-PROTEIN LIGASE E3D"/>
    <property type="match status" value="1"/>
</dbReference>
<dbReference type="GO" id="GO:0051865">
    <property type="term" value="P:protein autoubiquitination"/>
    <property type="evidence" value="ECO:0007669"/>
    <property type="project" value="TreeGrafter"/>
</dbReference>
<name>A0A0C7MYJ1_9SACH</name>
<dbReference type="GeneID" id="34688613"/>
<accession>A0A0C7MYJ1</accession>
<evidence type="ECO:0000313" key="1">
    <source>
        <dbReference type="EMBL" id="CEP65041.1"/>
    </source>
</evidence>
<dbReference type="GO" id="GO:0006513">
    <property type="term" value="P:protein monoubiquitination"/>
    <property type="evidence" value="ECO:0007669"/>
    <property type="project" value="TreeGrafter"/>
</dbReference>
<dbReference type="OrthoDB" id="386949at2759"/>
<dbReference type="PANTHER" id="PTHR31531">
    <property type="entry name" value="E3 UBIQUITIN-PROTEIN LIGASE E3D FAMILY MEMBER"/>
    <property type="match status" value="1"/>
</dbReference>
<dbReference type="GO" id="GO:0000209">
    <property type="term" value="P:protein polyubiquitination"/>
    <property type="evidence" value="ECO:0007669"/>
    <property type="project" value="TreeGrafter"/>
</dbReference>
<dbReference type="Pfam" id="PF09814">
    <property type="entry name" value="HECT_2"/>
    <property type="match status" value="1"/>
</dbReference>
<evidence type="ECO:0000313" key="2">
    <source>
        <dbReference type="Proteomes" id="UP000054304"/>
    </source>
</evidence>
<dbReference type="GO" id="GO:0030332">
    <property type="term" value="F:cyclin binding"/>
    <property type="evidence" value="ECO:0007669"/>
    <property type="project" value="TreeGrafter"/>
</dbReference>
<organism evidence="1 2">
    <name type="scientific">Lachancea lanzarotensis</name>
    <dbReference type="NCBI Taxonomy" id="1245769"/>
    <lineage>
        <taxon>Eukaryota</taxon>
        <taxon>Fungi</taxon>
        <taxon>Dikarya</taxon>
        <taxon>Ascomycota</taxon>
        <taxon>Saccharomycotina</taxon>
        <taxon>Saccharomycetes</taxon>
        <taxon>Saccharomycetales</taxon>
        <taxon>Saccharomycetaceae</taxon>
        <taxon>Lachancea</taxon>
    </lineage>
</organism>
<reference evidence="1 2" key="1">
    <citation type="submission" date="2014-12" db="EMBL/GenBank/DDBJ databases">
        <authorList>
            <person name="Neuveglise Cecile"/>
        </authorList>
    </citation>
    <scope>NUCLEOTIDE SEQUENCE [LARGE SCALE GENOMIC DNA]</scope>
    <source>
        <strain evidence="1 2">CBS 12615</strain>
    </source>
</reference>
<dbReference type="GO" id="GO:0043161">
    <property type="term" value="P:proteasome-mediated ubiquitin-dependent protein catabolic process"/>
    <property type="evidence" value="ECO:0007669"/>
    <property type="project" value="TreeGrafter"/>
</dbReference>
<dbReference type="GO" id="GO:0061630">
    <property type="term" value="F:ubiquitin protein ligase activity"/>
    <property type="evidence" value="ECO:0007669"/>
    <property type="project" value="TreeGrafter"/>
</dbReference>
<keyword evidence="2" id="KW-1185">Reference proteome</keyword>
<gene>
    <name evidence="1" type="ORF">LALA0_S18e00386g</name>
</gene>
<dbReference type="InterPro" id="IPR019193">
    <property type="entry name" value="UBQ-conj_enz_E2-bd_prot"/>
</dbReference>
<dbReference type="GO" id="GO:0005634">
    <property type="term" value="C:nucleus"/>
    <property type="evidence" value="ECO:0007669"/>
    <property type="project" value="TreeGrafter"/>
</dbReference>
<dbReference type="GO" id="GO:0031624">
    <property type="term" value="F:ubiquitin conjugating enzyme binding"/>
    <property type="evidence" value="ECO:0007669"/>
    <property type="project" value="TreeGrafter"/>
</dbReference>
<protein>
    <submittedName>
        <fullName evidence="1">LALA0S18e00386g1_1</fullName>
    </submittedName>
</protein>
<sequence length="354" mass="39705">MRHLVEHLPRIGTVTIIVEGSGLYRVQSLKSQTVEIVDENESSFKLTLPHRIQINSGRKGLQTSGPGCQTLRLKALKDTGTDKVHDDRSVNEAMMQFPQKWMRSDLMESRNFVIRCASCCSSLITDDDCSRISDLPSEFWAELMDYWHCHKPTITDKAEVDRYSKLQPLSDELLVGVSLFQVAKSWSTKKLKFENSVTRCAKCNCALGLISQDPNLYNINKWKVQLVKNGKSDDYPAELHIVSTLLNSLNSNGTRIINLKSPSGDCHLLVWIFAVGVNVAIDSDWVMTNCIKIYYQTGSQSEHPSAGPNQNLDQVSVDKAVLDLLIEKLESINRKLPCAAQVMNSWKLGYLSAA</sequence>
<dbReference type="STRING" id="1245769.A0A0C7MYJ1"/>
<dbReference type="RefSeq" id="XP_022631235.1">
    <property type="nucleotide sequence ID" value="XM_022774720.1"/>
</dbReference>
<proteinExistence type="predicted"/>
<dbReference type="GO" id="GO:0005829">
    <property type="term" value="C:cytosol"/>
    <property type="evidence" value="ECO:0007669"/>
    <property type="project" value="TreeGrafter"/>
</dbReference>
<dbReference type="Proteomes" id="UP000054304">
    <property type="component" value="Unassembled WGS sequence"/>
</dbReference>
<dbReference type="AlphaFoldDB" id="A0A0C7MYJ1"/>
<dbReference type="HOGENOM" id="CLU_029122_0_0_1"/>